<protein>
    <submittedName>
        <fullName evidence="5">NUDIX domain-containing protein</fullName>
    </submittedName>
</protein>
<comment type="caution">
    <text evidence="5">The sequence shown here is derived from an EMBL/GenBank/DDBJ whole genome shotgun (WGS) entry which is preliminary data.</text>
</comment>
<evidence type="ECO:0000313" key="5">
    <source>
        <dbReference type="EMBL" id="POH37966.1"/>
    </source>
</evidence>
<keyword evidence="2 3" id="KW-0378">Hydrolase</keyword>
<dbReference type="InterPro" id="IPR020476">
    <property type="entry name" value="Nudix_hydrolase"/>
</dbReference>
<evidence type="ECO:0000256" key="2">
    <source>
        <dbReference type="ARBA" id="ARBA00022801"/>
    </source>
</evidence>
<dbReference type="CDD" id="cd04686">
    <property type="entry name" value="NUDIX_Hydrolase"/>
    <property type="match status" value="1"/>
</dbReference>
<evidence type="ECO:0000256" key="1">
    <source>
        <dbReference type="ARBA" id="ARBA00005582"/>
    </source>
</evidence>
<dbReference type="PANTHER" id="PTHR43736">
    <property type="entry name" value="ADP-RIBOSE PYROPHOSPHATASE"/>
    <property type="match status" value="1"/>
</dbReference>
<dbReference type="InterPro" id="IPR015797">
    <property type="entry name" value="NUDIX_hydrolase-like_dom_sf"/>
</dbReference>
<accession>A0A2P4R9U2</accession>
<dbReference type="InterPro" id="IPR020084">
    <property type="entry name" value="NUDIX_hydrolase_CS"/>
</dbReference>
<feature type="domain" description="Nudix hydrolase" evidence="4">
    <location>
        <begin position="5"/>
        <end position="144"/>
    </location>
</feature>
<evidence type="ECO:0000259" key="4">
    <source>
        <dbReference type="PROSITE" id="PS51462"/>
    </source>
</evidence>
<dbReference type="PROSITE" id="PS00893">
    <property type="entry name" value="NUDIX_BOX"/>
    <property type="match status" value="1"/>
</dbReference>
<name>A0A2P4R9U2_9LACO</name>
<dbReference type="PRINTS" id="PR00502">
    <property type="entry name" value="NUDIXFAMILY"/>
</dbReference>
<dbReference type="Gene3D" id="3.90.79.10">
    <property type="entry name" value="Nucleoside Triphosphate Pyrophosphohydrolase"/>
    <property type="match status" value="1"/>
</dbReference>
<reference evidence="5" key="1">
    <citation type="submission" date="2018-01" db="EMBL/GenBank/DDBJ databases">
        <title>Genome sequnecing of Lactobacillus formosensis KACC 18721.</title>
        <authorList>
            <person name="Kim S.-J."/>
            <person name="Heo J."/>
        </authorList>
    </citation>
    <scope>NUCLEOTIDE SEQUENCE</scope>
    <source>
        <strain evidence="5">KACC 18721</strain>
    </source>
</reference>
<dbReference type="PROSITE" id="PS51462">
    <property type="entry name" value="NUDIX"/>
    <property type="match status" value="1"/>
</dbReference>
<proteinExistence type="inferred from homology"/>
<gene>
    <name evidence="5" type="ORF">C2R26_00365</name>
</gene>
<organism evidence="5">
    <name type="scientific">Companilactobacillus formosensis</name>
    <dbReference type="NCBI Taxonomy" id="1617889"/>
    <lineage>
        <taxon>Bacteria</taxon>
        <taxon>Bacillati</taxon>
        <taxon>Bacillota</taxon>
        <taxon>Bacilli</taxon>
        <taxon>Lactobacillales</taxon>
        <taxon>Lactobacillaceae</taxon>
        <taxon>Companilactobacillus</taxon>
    </lineage>
</organism>
<sequence length="166" mass="19189">MSNKFFHTAFGVYGIVYKDNKLLVIKKNGGPYINRYDLPGGSLENGEGLNSAIKREVSEETGIKIKNYIQLGTMAFKYPWKYQRYEWNEHICVFYLIKGYEGISQNKVSQFIGQDSLGSKFVELNNLNVDNSSPLVSLAKRYINSGKFEFDDITFNKWHILEKQTF</sequence>
<dbReference type="Pfam" id="PF00293">
    <property type="entry name" value="NUDIX"/>
    <property type="match status" value="1"/>
</dbReference>
<dbReference type="InterPro" id="IPR000086">
    <property type="entry name" value="NUDIX_hydrolase_dom"/>
</dbReference>
<evidence type="ECO:0000256" key="3">
    <source>
        <dbReference type="RuleBase" id="RU003476"/>
    </source>
</evidence>
<dbReference type="AlphaFoldDB" id="A0A2P4R9U2"/>
<dbReference type="GO" id="GO:0016787">
    <property type="term" value="F:hydrolase activity"/>
    <property type="evidence" value="ECO:0007669"/>
    <property type="project" value="UniProtKB-KW"/>
</dbReference>
<dbReference type="EMBL" id="PPWZ01000004">
    <property type="protein sequence ID" value="POH37966.1"/>
    <property type="molecule type" value="Genomic_DNA"/>
</dbReference>
<dbReference type="PANTHER" id="PTHR43736:SF1">
    <property type="entry name" value="DIHYDRONEOPTERIN TRIPHOSPHATE DIPHOSPHATASE"/>
    <property type="match status" value="1"/>
</dbReference>
<dbReference type="SUPFAM" id="SSF55811">
    <property type="entry name" value="Nudix"/>
    <property type="match status" value="1"/>
</dbReference>
<comment type="similarity">
    <text evidence="1 3">Belongs to the Nudix hydrolase family.</text>
</comment>